<proteinExistence type="predicted"/>
<keyword evidence="2" id="KW-1185">Reference proteome</keyword>
<dbReference type="AlphaFoldDB" id="A0A3B3SS01"/>
<name>A0A3B3SS01_9TELE</name>
<reference evidence="1" key="1">
    <citation type="submission" date="2025-08" db="UniProtKB">
        <authorList>
            <consortium name="Ensembl"/>
        </authorList>
    </citation>
    <scope>IDENTIFICATION</scope>
</reference>
<evidence type="ECO:0000313" key="1">
    <source>
        <dbReference type="Ensembl" id="ENSPKIP00000033487.1"/>
    </source>
</evidence>
<accession>A0A3B3SS01</accession>
<dbReference type="Ensembl" id="ENSPKIT00000014377.1">
    <property type="protein sequence ID" value="ENSPKIP00000033487.1"/>
    <property type="gene ID" value="ENSPKIG00000013179.1"/>
</dbReference>
<protein>
    <submittedName>
        <fullName evidence="1">Uncharacterized protein</fullName>
    </submittedName>
</protein>
<sequence length="72" mass="8349">ISSSETWILWINALHRNNYLLLMDRDAKFNKFNMSWPDSSLFRVSLPCSVSSAREPRLNVSLPPLTPCAFHR</sequence>
<organism evidence="1 2">
    <name type="scientific">Paramormyrops kingsleyae</name>
    <dbReference type="NCBI Taxonomy" id="1676925"/>
    <lineage>
        <taxon>Eukaryota</taxon>
        <taxon>Metazoa</taxon>
        <taxon>Chordata</taxon>
        <taxon>Craniata</taxon>
        <taxon>Vertebrata</taxon>
        <taxon>Euteleostomi</taxon>
        <taxon>Actinopterygii</taxon>
        <taxon>Neopterygii</taxon>
        <taxon>Teleostei</taxon>
        <taxon>Osteoglossocephala</taxon>
        <taxon>Osteoglossomorpha</taxon>
        <taxon>Osteoglossiformes</taxon>
        <taxon>Mormyridae</taxon>
        <taxon>Paramormyrops</taxon>
    </lineage>
</organism>
<reference evidence="1" key="2">
    <citation type="submission" date="2025-09" db="UniProtKB">
        <authorList>
            <consortium name="Ensembl"/>
        </authorList>
    </citation>
    <scope>IDENTIFICATION</scope>
</reference>
<dbReference type="Proteomes" id="UP000261540">
    <property type="component" value="Unplaced"/>
</dbReference>
<evidence type="ECO:0000313" key="2">
    <source>
        <dbReference type="Proteomes" id="UP000261540"/>
    </source>
</evidence>